<evidence type="ECO:0000256" key="7">
    <source>
        <dbReference type="SAM" id="MobiDB-lite"/>
    </source>
</evidence>
<evidence type="ECO:0000256" key="2">
    <source>
        <dbReference type="ARBA" id="ARBA00010157"/>
    </source>
</evidence>
<name>A0ABS8B5E6_9ACTN</name>
<keyword evidence="4 8" id="KW-0812">Transmembrane</keyword>
<protein>
    <submittedName>
        <fullName evidence="10">MMPL family transporter</fullName>
    </submittedName>
</protein>
<feature type="transmembrane region" description="Helical" evidence="8">
    <location>
        <begin position="288"/>
        <end position="309"/>
    </location>
</feature>
<dbReference type="Proteomes" id="UP001199054">
    <property type="component" value="Unassembled WGS sequence"/>
</dbReference>
<evidence type="ECO:0000256" key="4">
    <source>
        <dbReference type="ARBA" id="ARBA00022692"/>
    </source>
</evidence>
<proteinExistence type="inferred from homology"/>
<dbReference type="Gene3D" id="1.20.1640.10">
    <property type="entry name" value="Multidrug efflux transporter AcrB transmembrane domain"/>
    <property type="match status" value="2"/>
</dbReference>
<dbReference type="RefSeq" id="WP_226726668.1">
    <property type="nucleotide sequence ID" value="NZ_JAJAUY010000029.1"/>
</dbReference>
<evidence type="ECO:0000256" key="1">
    <source>
        <dbReference type="ARBA" id="ARBA00004651"/>
    </source>
</evidence>
<comment type="caution">
    <text evidence="10">The sequence shown here is derived from an EMBL/GenBank/DDBJ whole genome shotgun (WGS) entry which is preliminary data.</text>
</comment>
<evidence type="ECO:0000256" key="5">
    <source>
        <dbReference type="ARBA" id="ARBA00022989"/>
    </source>
</evidence>
<feature type="transmembrane region" description="Helical" evidence="8">
    <location>
        <begin position="23"/>
        <end position="43"/>
    </location>
</feature>
<dbReference type="InterPro" id="IPR004869">
    <property type="entry name" value="MMPL_dom"/>
</dbReference>
<evidence type="ECO:0000256" key="3">
    <source>
        <dbReference type="ARBA" id="ARBA00022475"/>
    </source>
</evidence>
<feature type="transmembrane region" description="Helical" evidence="8">
    <location>
        <begin position="568"/>
        <end position="587"/>
    </location>
</feature>
<feature type="transmembrane region" description="Helical" evidence="8">
    <location>
        <begin position="679"/>
        <end position="699"/>
    </location>
</feature>
<evidence type="ECO:0000313" key="10">
    <source>
        <dbReference type="EMBL" id="MCB5179834.1"/>
    </source>
</evidence>
<dbReference type="SUPFAM" id="SSF82866">
    <property type="entry name" value="Multidrug efflux transporter AcrB transmembrane domain"/>
    <property type="match status" value="2"/>
</dbReference>
<evidence type="ECO:0000313" key="11">
    <source>
        <dbReference type="Proteomes" id="UP001199054"/>
    </source>
</evidence>
<dbReference type="PANTHER" id="PTHR33406:SF11">
    <property type="entry name" value="MEMBRANE PROTEIN SCO6666-RELATED"/>
    <property type="match status" value="1"/>
</dbReference>
<keyword evidence="6 8" id="KW-0472">Membrane</keyword>
<feature type="transmembrane region" description="Helical" evidence="8">
    <location>
        <begin position="607"/>
        <end position="627"/>
    </location>
</feature>
<keyword evidence="11" id="KW-1185">Reference proteome</keyword>
<keyword evidence="5 8" id="KW-1133">Transmembrane helix</keyword>
<feature type="domain" description="SSD" evidence="9">
    <location>
        <begin position="213"/>
        <end position="338"/>
    </location>
</feature>
<accession>A0ABS8B5E6</accession>
<evidence type="ECO:0000256" key="8">
    <source>
        <dbReference type="SAM" id="Phobius"/>
    </source>
</evidence>
<feature type="transmembrane region" description="Helical" evidence="8">
    <location>
        <begin position="189"/>
        <end position="219"/>
    </location>
</feature>
<feature type="transmembrane region" description="Helical" evidence="8">
    <location>
        <begin position="542"/>
        <end position="563"/>
    </location>
</feature>
<comment type="subcellular location">
    <subcellularLocation>
        <location evidence="1">Cell membrane</location>
        <topology evidence="1">Multi-pass membrane protein</topology>
    </subcellularLocation>
</comment>
<gene>
    <name evidence="10" type="ORF">LG632_10630</name>
</gene>
<dbReference type="EMBL" id="JAJAUY010000029">
    <property type="protein sequence ID" value="MCB5179834.1"/>
    <property type="molecule type" value="Genomic_DNA"/>
</dbReference>
<feature type="transmembrane region" description="Helical" evidence="8">
    <location>
        <begin position="239"/>
        <end position="260"/>
    </location>
</feature>
<feature type="compositionally biased region" description="Basic and acidic residues" evidence="7">
    <location>
        <begin position="727"/>
        <end position="778"/>
    </location>
</feature>
<dbReference type="InterPro" id="IPR050545">
    <property type="entry name" value="Mycobact_MmpL"/>
</dbReference>
<feature type="transmembrane region" description="Helical" evidence="8">
    <location>
        <begin position="393"/>
        <end position="412"/>
    </location>
</feature>
<sequence>MSDVRKPPGPGGWTRFVTARPRLSLLLTLLVTALAVLAGGGVADRLGSGGWEDPGARSTWAAQALEREFPASQPNLLLLVDAGPAGVDDPAVAAEAARLAGRLAAEPGVVGVGSYWATKLPALRSEDGRQALITARVQGEEKTASRTLERLAPAFRGSHGPVRVSLGGPVAVQREVTTTIQEDLLRAELIALPVTLVLLVLVFGSAVAALLPLGVGIVAILGTNAVLRGLTEVTEVSVFALNLTTALGLGLAVDYALFIVRRFREELAGGREPADAVAATLRTAGRTVLFSALTVAVALSAMLFFPMYFLRSFAYAGIAVVLIAAAAALILLPAALVLLGRRVDALDLRRLWRRGRSAQRKRSGEAARNAADGSAGDVGRGWARSATLVMRRAPLFAAGTTAALLLLGLPFLGVEFGTVDDRQLPATAPSHLVQQQIRDGFPAGPGAALVVLTEGTAGEQDYAAYRGRLQELPGVLGVEGPVTSGKYAYFTVLAEGEAAGQPAQDLVGRVRTVDAPFETAVAGEAARLVDTRHAIAGQLPEALGLIVVATLLLVFLLTGSVLIPLQAVLLNALSLTAMFGAVVWVFQEGHLSDLLAFTPTGDIETTLPVLMFCIAFGLSMDYGVFLISRIKEEYDRTGDHEGAVRTGLARTGGLITAAAVILAVVMVGIGASRVTNTKMLGLGIALAVLMDAMVVRSLLVPAVMKLTGRATWWAPGPLRRLHERFGLSEGEAEREPGTGEALAPERAERERAEGERPEGERSEGDWPEGDRPEGERPGKVPAGSR</sequence>
<reference evidence="10 11" key="1">
    <citation type="submission" date="2021-10" db="EMBL/GenBank/DDBJ databases">
        <title>Streptomyces sp. strain SMC 277, a novel streptomycete isolated from soil.</title>
        <authorList>
            <person name="Chanama M."/>
        </authorList>
    </citation>
    <scope>NUCLEOTIDE SEQUENCE [LARGE SCALE GENOMIC DNA]</scope>
    <source>
        <strain evidence="10 11">SMC 277</strain>
    </source>
</reference>
<dbReference type="PROSITE" id="PS50156">
    <property type="entry name" value="SSD"/>
    <property type="match status" value="1"/>
</dbReference>
<comment type="similarity">
    <text evidence="2">Belongs to the resistance-nodulation-cell division (RND) (TC 2.A.6) family. MmpL subfamily.</text>
</comment>
<dbReference type="PANTHER" id="PTHR33406">
    <property type="entry name" value="MEMBRANE PROTEIN MJ1562-RELATED"/>
    <property type="match status" value="1"/>
</dbReference>
<feature type="transmembrane region" description="Helical" evidence="8">
    <location>
        <begin position="648"/>
        <end position="667"/>
    </location>
</feature>
<keyword evidence="3" id="KW-1003">Cell membrane</keyword>
<evidence type="ECO:0000259" key="9">
    <source>
        <dbReference type="PROSITE" id="PS50156"/>
    </source>
</evidence>
<feature type="transmembrane region" description="Helical" evidence="8">
    <location>
        <begin position="315"/>
        <end position="340"/>
    </location>
</feature>
<feature type="region of interest" description="Disordered" evidence="7">
    <location>
        <begin position="727"/>
        <end position="785"/>
    </location>
</feature>
<organism evidence="10 11">
    <name type="scientific">Streptomyces antimicrobicus</name>
    <dbReference type="NCBI Taxonomy" id="2883108"/>
    <lineage>
        <taxon>Bacteria</taxon>
        <taxon>Bacillati</taxon>
        <taxon>Actinomycetota</taxon>
        <taxon>Actinomycetes</taxon>
        <taxon>Kitasatosporales</taxon>
        <taxon>Streptomycetaceae</taxon>
        <taxon>Streptomyces</taxon>
    </lineage>
</organism>
<dbReference type="Pfam" id="PF03176">
    <property type="entry name" value="MMPL"/>
    <property type="match status" value="2"/>
</dbReference>
<evidence type="ECO:0000256" key="6">
    <source>
        <dbReference type="ARBA" id="ARBA00023136"/>
    </source>
</evidence>
<dbReference type="InterPro" id="IPR000731">
    <property type="entry name" value="SSD"/>
</dbReference>